<dbReference type="GO" id="GO:0015165">
    <property type="term" value="F:pyrimidine nucleotide-sugar transmembrane transporter activity"/>
    <property type="evidence" value="ECO:0007669"/>
    <property type="project" value="InterPro"/>
</dbReference>
<evidence type="ECO:0000256" key="3">
    <source>
        <dbReference type="ARBA" id="ARBA00022692"/>
    </source>
</evidence>
<dbReference type="SUPFAM" id="SSF103481">
    <property type="entry name" value="Multidrug resistance efflux transporter EmrE"/>
    <property type="match status" value="1"/>
</dbReference>
<feature type="transmembrane region" description="Helical" evidence="6">
    <location>
        <begin position="263"/>
        <end position="283"/>
    </location>
</feature>
<dbReference type="EMBL" id="GBEZ01001538">
    <property type="protein sequence ID" value="JAC83443.1"/>
    <property type="molecule type" value="Transcribed_RNA"/>
</dbReference>
<keyword evidence="4 6" id="KW-1133">Transmembrane helix</keyword>
<dbReference type="Pfam" id="PF04142">
    <property type="entry name" value="Nuc_sug_transp"/>
    <property type="match status" value="1"/>
</dbReference>
<dbReference type="GO" id="GO:0000139">
    <property type="term" value="C:Golgi membrane"/>
    <property type="evidence" value="ECO:0007669"/>
    <property type="project" value="InterPro"/>
</dbReference>
<sequence>MSEISGTTKLGVAVTLTLLTCSQGIMMAASKVDGKYPYNIATVPLFSELTKLIVSAFLLYRCKVKDPKGTQTTFAWRSILLFPIPSIIYIVHNNVQFYTMQYVDAATYQILGNLKIVTTGFLFRVFLKRYLTRIQWMALVLLMCAATTSQISGCGSLLAAPAMGYVFGVLSAWLSAFAGVYTEFLMKKNNDNLYWQNVQLYGFGTLFNAVRLTFDDVAAGFANGPWVTNAFNGYNWVTFMIVLNFAFAGMSVSWIMKFADTIVKVYATSSAMMITALLSVWFFDLQPTLQLFMGIVIACISLNLYFLPPEPVPVQILRPPALSKIAIDGKNSEE</sequence>
<feature type="transmembrane region" description="Helical" evidence="6">
    <location>
        <begin position="38"/>
        <end position="62"/>
    </location>
</feature>
<dbReference type="NCBIfam" id="TIGR00803">
    <property type="entry name" value="nst"/>
    <property type="match status" value="1"/>
</dbReference>
<keyword evidence="7" id="KW-0762">Sugar transport</keyword>
<keyword evidence="5 6" id="KW-0472">Membrane</keyword>
<evidence type="ECO:0000256" key="6">
    <source>
        <dbReference type="SAM" id="Phobius"/>
    </source>
</evidence>
<dbReference type="AlphaFoldDB" id="A0A061SGM7"/>
<proteinExistence type="inferred from homology"/>
<comment type="subcellular location">
    <subcellularLocation>
        <location evidence="1">Membrane</location>
        <topology evidence="1">Multi-pass membrane protein</topology>
    </subcellularLocation>
</comment>
<feature type="transmembrane region" description="Helical" evidence="6">
    <location>
        <begin position="106"/>
        <end position="127"/>
    </location>
</feature>
<keyword evidence="3 6" id="KW-0812">Transmembrane</keyword>
<evidence type="ECO:0000256" key="2">
    <source>
        <dbReference type="ARBA" id="ARBA00006447"/>
    </source>
</evidence>
<organism evidence="7">
    <name type="scientific">Tetraselmis sp. GSL018</name>
    <dbReference type="NCBI Taxonomy" id="582737"/>
    <lineage>
        <taxon>Eukaryota</taxon>
        <taxon>Viridiplantae</taxon>
        <taxon>Chlorophyta</taxon>
        <taxon>core chlorophytes</taxon>
        <taxon>Chlorodendrophyceae</taxon>
        <taxon>Chlorodendrales</taxon>
        <taxon>Chlorodendraceae</taxon>
        <taxon>Tetraselmis</taxon>
    </lineage>
</organism>
<feature type="transmembrane region" description="Helical" evidence="6">
    <location>
        <begin position="234"/>
        <end position="256"/>
    </location>
</feature>
<dbReference type="InterPro" id="IPR007271">
    <property type="entry name" value="Nuc_sug_transpt"/>
</dbReference>
<evidence type="ECO:0000256" key="1">
    <source>
        <dbReference type="ARBA" id="ARBA00004141"/>
    </source>
</evidence>
<gene>
    <name evidence="7" type="primary">SLC35A1_2_3</name>
    <name evidence="7" type="ORF">TSPGSL018_3355</name>
</gene>
<evidence type="ECO:0000256" key="4">
    <source>
        <dbReference type="ARBA" id="ARBA00022989"/>
    </source>
</evidence>
<accession>A0A061SGM7</accession>
<dbReference type="InterPro" id="IPR037185">
    <property type="entry name" value="EmrE-like"/>
</dbReference>
<reference evidence="7" key="1">
    <citation type="submission" date="2014-05" db="EMBL/GenBank/DDBJ databases">
        <title>The transcriptome of the halophilic microalga Tetraselmis sp. GSL018 isolated from the Great Salt Lake, Utah.</title>
        <authorList>
            <person name="Jinkerson R.E."/>
            <person name="D'Adamo S."/>
            <person name="Posewitz M.C."/>
        </authorList>
    </citation>
    <scope>NUCLEOTIDE SEQUENCE</scope>
    <source>
        <strain evidence="7">GSL018</strain>
    </source>
</reference>
<feature type="transmembrane region" description="Helical" evidence="6">
    <location>
        <begin position="165"/>
        <end position="186"/>
    </location>
</feature>
<feature type="transmembrane region" description="Helical" evidence="6">
    <location>
        <begin position="289"/>
        <end position="308"/>
    </location>
</feature>
<evidence type="ECO:0000313" key="7">
    <source>
        <dbReference type="EMBL" id="JAC83443.1"/>
    </source>
</evidence>
<dbReference type="PIRSF" id="PIRSF005799">
    <property type="entry name" value="UDP-gal_transpt"/>
    <property type="match status" value="1"/>
</dbReference>
<feature type="transmembrane region" description="Helical" evidence="6">
    <location>
        <begin position="74"/>
        <end position="91"/>
    </location>
</feature>
<feature type="transmembrane region" description="Helical" evidence="6">
    <location>
        <begin position="198"/>
        <end position="214"/>
    </location>
</feature>
<evidence type="ECO:0000256" key="5">
    <source>
        <dbReference type="ARBA" id="ARBA00023136"/>
    </source>
</evidence>
<name>A0A061SGM7_9CHLO</name>
<protein>
    <submittedName>
        <fullName evidence="7">Solute carrier family 35 (UDP-sugar transporter), member A1/2/3</fullName>
    </submittedName>
</protein>
<feature type="transmembrane region" description="Helical" evidence="6">
    <location>
        <begin position="139"/>
        <end position="159"/>
    </location>
</feature>
<comment type="similarity">
    <text evidence="2">Belongs to the nucleotide-sugar transporter family. CMP-Sialate:CMP antiporter (TC 2.A.7.12) subfamily.</text>
</comment>
<dbReference type="PANTHER" id="PTHR10231">
    <property type="entry name" value="NUCLEOTIDE-SUGAR TRANSMEMBRANE TRANSPORTER"/>
    <property type="match status" value="1"/>
</dbReference>
<keyword evidence="7" id="KW-0813">Transport</keyword>